<evidence type="ECO:0000313" key="2">
    <source>
        <dbReference type="Proteomes" id="UP001147752"/>
    </source>
</evidence>
<dbReference type="OrthoDB" id="5429716at2759"/>
<dbReference type="EMBL" id="JAPZBT010000002">
    <property type="protein sequence ID" value="KAJ5371683.1"/>
    <property type="molecule type" value="Genomic_DNA"/>
</dbReference>
<dbReference type="RefSeq" id="XP_056577669.1">
    <property type="nucleotide sequence ID" value="XM_056721419.1"/>
</dbReference>
<reference evidence="1" key="1">
    <citation type="submission" date="2022-12" db="EMBL/GenBank/DDBJ databases">
        <authorList>
            <person name="Petersen C."/>
        </authorList>
    </citation>
    <scope>NUCLEOTIDE SEQUENCE</scope>
    <source>
        <strain evidence="1">IBT 3081</strain>
    </source>
</reference>
<accession>A0A9W9S8Q9</accession>
<reference evidence="1" key="2">
    <citation type="journal article" date="2023" name="IMA Fungus">
        <title>Comparative genomic study of the Penicillium genus elucidates a diverse pangenome and 15 lateral gene transfer events.</title>
        <authorList>
            <person name="Petersen C."/>
            <person name="Sorensen T."/>
            <person name="Nielsen M.R."/>
            <person name="Sondergaard T.E."/>
            <person name="Sorensen J.L."/>
            <person name="Fitzpatrick D.A."/>
            <person name="Frisvad J.C."/>
            <person name="Nielsen K.L."/>
        </authorList>
    </citation>
    <scope>NUCLEOTIDE SEQUENCE</scope>
    <source>
        <strain evidence="1">IBT 3081</strain>
    </source>
</reference>
<protein>
    <submittedName>
        <fullName evidence="1">Uncharacterized protein</fullName>
    </submittedName>
</protein>
<organism evidence="1 2">
    <name type="scientific">Penicillium concentricum</name>
    <dbReference type="NCBI Taxonomy" id="293559"/>
    <lineage>
        <taxon>Eukaryota</taxon>
        <taxon>Fungi</taxon>
        <taxon>Dikarya</taxon>
        <taxon>Ascomycota</taxon>
        <taxon>Pezizomycotina</taxon>
        <taxon>Eurotiomycetes</taxon>
        <taxon>Eurotiomycetidae</taxon>
        <taxon>Eurotiales</taxon>
        <taxon>Aspergillaceae</taxon>
        <taxon>Penicillium</taxon>
    </lineage>
</organism>
<dbReference type="GeneID" id="81460602"/>
<dbReference type="AlphaFoldDB" id="A0A9W9S8Q9"/>
<sequence>MPSITITNGLTFNNLGPVTTTFTAAPSCTTAINNYGIGLSESLPYYLFEAQCTRAGYNGCYPPGTVSEDPTPDRNPTAIFIESYYSPGLYCPSGWKTAGVAARHGDKTVSFSGVLDIPTPIGPDYGPTTIASAGNPVKLLPKLLDPSETLVMCCPNSMVADPGWGCYSILSDYKVTTGCAIPLPMSLFGTSTATHIVNGTTSLDYLFSLTRTDPVTATMTTFDASETPMLGAASFLPMIRLIHHQSDLKATGTADAGSTSAASTSNSAARLSPNVNSWDGMGGVLGVSLAAIVLGATMVLQ</sequence>
<dbReference type="Proteomes" id="UP001147752">
    <property type="component" value="Unassembled WGS sequence"/>
</dbReference>
<name>A0A9W9S8Q9_9EURO</name>
<keyword evidence="2" id="KW-1185">Reference proteome</keyword>
<proteinExistence type="predicted"/>
<gene>
    <name evidence="1" type="ORF">N7517_003689</name>
</gene>
<evidence type="ECO:0000313" key="1">
    <source>
        <dbReference type="EMBL" id="KAJ5371683.1"/>
    </source>
</evidence>
<comment type="caution">
    <text evidence="1">The sequence shown here is derived from an EMBL/GenBank/DDBJ whole genome shotgun (WGS) entry which is preliminary data.</text>
</comment>